<dbReference type="InterPro" id="IPR006569">
    <property type="entry name" value="CID_dom"/>
</dbReference>
<organism evidence="7 8">
    <name type="scientific">Ogataea philodendri</name>
    <dbReference type="NCBI Taxonomy" id="1378263"/>
    <lineage>
        <taxon>Eukaryota</taxon>
        <taxon>Fungi</taxon>
        <taxon>Dikarya</taxon>
        <taxon>Ascomycota</taxon>
        <taxon>Saccharomycotina</taxon>
        <taxon>Pichiomycetes</taxon>
        <taxon>Pichiales</taxon>
        <taxon>Pichiaceae</taxon>
        <taxon>Ogataea</taxon>
    </lineage>
</organism>
<evidence type="ECO:0000256" key="1">
    <source>
        <dbReference type="ARBA" id="ARBA00011063"/>
    </source>
</evidence>
<evidence type="ECO:0000313" key="7">
    <source>
        <dbReference type="EMBL" id="KAH3663559.1"/>
    </source>
</evidence>
<keyword evidence="3" id="KW-0904">Protein phosphatase</keyword>
<dbReference type="InterPro" id="IPR036196">
    <property type="entry name" value="Ptyr_pPase_sf"/>
</dbReference>
<evidence type="ECO:0000256" key="3">
    <source>
        <dbReference type="ARBA" id="ARBA00022912"/>
    </source>
</evidence>
<comment type="similarity">
    <text evidence="1">Belongs to the low molecular weight phosphotyrosine protein phosphatase family.</text>
</comment>
<proteinExistence type="inferred from homology"/>
<dbReference type="Proteomes" id="UP000769157">
    <property type="component" value="Unassembled WGS sequence"/>
</dbReference>
<accession>A0A9P8T2U8</accession>
<dbReference type="InterPro" id="IPR050438">
    <property type="entry name" value="LMW_PTPase"/>
</dbReference>
<dbReference type="InterPro" id="IPR017867">
    <property type="entry name" value="Tyr_phospatase_low_mol_wt"/>
</dbReference>
<feature type="compositionally biased region" description="Basic and acidic residues" evidence="5">
    <location>
        <begin position="253"/>
        <end position="263"/>
    </location>
</feature>
<evidence type="ECO:0000256" key="5">
    <source>
        <dbReference type="SAM" id="MobiDB-lite"/>
    </source>
</evidence>
<name>A0A9P8T2U8_9ASCO</name>
<dbReference type="Pfam" id="PF01451">
    <property type="entry name" value="LMWPc"/>
    <property type="match status" value="1"/>
</dbReference>
<sequence length="542" mass="60288">MSFSVDRARVKLAALVPTQQSIQTTSQWIMFHYREAQTIVDLWHKEISSQQNKLTLFYLANDIVQLSRKDPKNSGFTNGFKEVLPKVIQTLNPGADKPKFLKVLQVWKDRNIYPADYVDNLIRSLGGQPGQQAEPRKHAAEPTAYQKCPAELIEVALQYDHLQQVSSANSARFAGLSETYSGTLKAENLPAPDVLIGQLEGLVKGSGSLIDSISSQKELREKLVTSLESLIQAQKDWINVDATKLSKLETIKSSADSRKRELEQTLQQGDDDEEMPTYKDDDEDIPAYQDDQPDQADNDATPAYESASDFISGFASDSKRDPPDSSDEPAPKRQEIPVNVDLNALLIFADMVKQHKLGAEITKIDSFGTHSYHVGQSPDERTVATCKLHKVPISHRAKQIKPQHFLEFDYVLCMDDYNLRSLQQKRPENSTAKVCLFGDWKQDDDLERIVDDPYYGDRDGFEECYRQCVHFSKNENGVGDAVVSLVDSPVLVSPGGTIGDALPFVSAVGNPVLTTEAYFNFGVVVLEAAGVKLAGHGFGELF</sequence>
<comment type="caution">
    <text evidence="7">The sequence shown here is derived from an EMBL/GenBank/DDBJ whole genome shotgun (WGS) entry which is preliminary data.</text>
</comment>
<feature type="active site" description="Proton donor" evidence="4">
    <location>
        <position position="452"/>
    </location>
</feature>
<dbReference type="Gene3D" id="3.40.50.2300">
    <property type="match status" value="1"/>
</dbReference>
<dbReference type="SUPFAM" id="SSF52788">
    <property type="entry name" value="Phosphotyrosine protein phosphatases I"/>
    <property type="match status" value="1"/>
</dbReference>
<dbReference type="GeneID" id="70236924"/>
<dbReference type="AlphaFoldDB" id="A0A9P8T2U8"/>
<gene>
    <name evidence="7" type="ORF">OGAPHI_004960</name>
</gene>
<feature type="compositionally biased region" description="Acidic residues" evidence="5">
    <location>
        <begin position="269"/>
        <end position="297"/>
    </location>
</feature>
<evidence type="ECO:0000256" key="2">
    <source>
        <dbReference type="ARBA" id="ARBA00022801"/>
    </source>
</evidence>
<dbReference type="RefSeq" id="XP_046059895.1">
    <property type="nucleotide sequence ID" value="XM_046206094.1"/>
</dbReference>
<dbReference type="CDD" id="cd16343">
    <property type="entry name" value="LMWPTP"/>
    <property type="match status" value="1"/>
</dbReference>
<dbReference type="OrthoDB" id="10069473at2759"/>
<feature type="region of interest" description="Disordered" evidence="5">
    <location>
        <begin position="253"/>
        <end position="336"/>
    </location>
</feature>
<dbReference type="Gene3D" id="1.25.40.90">
    <property type="match status" value="1"/>
</dbReference>
<dbReference type="PANTHER" id="PTHR11717:SF7">
    <property type="entry name" value="LOW MOLECULAR WEIGHT PHOSPHOTYROSINE PROTEIN PHOSPHATASE"/>
    <property type="match status" value="1"/>
</dbReference>
<evidence type="ECO:0000259" key="6">
    <source>
        <dbReference type="PROSITE" id="PS51391"/>
    </source>
</evidence>
<feature type="compositionally biased region" description="Basic and acidic residues" evidence="5">
    <location>
        <begin position="317"/>
        <end position="335"/>
    </location>
</feature>
<dbReference type="GO" id="GO:0004725">
    <property type="term" value="F:protein tyrosine phosphatase activity"/>
    <property type="evidence" value="ECO:0007669"/>
    <property type="project" value="InterPro"/>
</dbReference>
<dbReference type="Pfam" id="PF04818">
    <property type="entry name" value="CID"/>
    <property type="match status" value="1"/>
</dbReference>
<keyword evidence="8" id="KW-1185">Reference proteome</keyword>
<dbReference type="SMART" id="SM00582">
    <property type="entry name" value="RPR"/>
    <property type="match status" value="1"/>
</dbReference>
<dbReference type="CDD" id="cd16981">
    <property type="entry name" value="CID_RPRD_like"/>
    <property type="match status" value="1"/>
</dbReference>
<dbReference type="PANTHER" id="PTHR11717">
    <property type="entry name" value="LOW MOLECULAR WEIGHT PROTEIN TYROSINE PHOSPHATASE"/>
    <property type="match status" value="1"/>
</dbReference>
<reference evidence="7" key="1">
    <citation type="journal article" date="2021" name="Open Biol.">
        <title>Shared evolutionary footprints suggest mitochondrial oxidative damage underlies multiple complex I losses in fungi.</title>
        <authorList>
            <person name="Schikora-Tamarit M.A."/>
            <person name="Marcet-Houben M."/>
            <person name="Nosek J."/>
            <person name="Gabaldon T."/>
        </authorList>
    </citation>
    <scope>NUCLEOTIDE SEQUENCE</scope>
    <source>
        <strain evidence="7">CBS6075</strain>
    </source>
</reference>
<dbReference type="PROSITE" id="PS51391">
    <property type="entry name" value="CID"/>
    <property type="match status" value="1"/>
</dbReference>
<dbReference type="SUPFAM" id="SSF48464">
    <property type="entry name" value="ENTH/VHS domain"/>
    <property type="match status" value="1"/>
</dbReference>
<feature type="domain" description="CID" evidence="6">
    <location>
        <begin position="1"/>
        <end position="129"/>
    </location>
</feature>
<evidence type="ECO:0000256" key="4">
    <source>
        <dbReference type="PIRSR" id="PIRSR617867-1"/>
    </source>
</evidence>
<protein>
    <recommendedName>
        <fullName evidence="6">CID domain-containing protein</fullName>
    </recommendedName>
</protein>
<dbReference type="InterPro" id="IPR023485">
    <property type="entry name" value="Ptyr_pPase"/>
</dbReference>
<dbReference type="SMART" id="SM00226">
    <property type="entry name" value="LMWPc"/>
    <property type="match status" value="1"/>
</dbReference>
<reference evidence="7" key="2">
    <citation type="submission" date="2021-01" db="EMBL/GenBank/DDBJ databases">
        <authorList>
            <person name="Schikora-Tamarit M.A."/>
        </authorList>
    </citation>
    <scope>NUCLEOTIDE SEQUENCE</scope>
    <source>
        <strain evidence="7">CBS6075</strain>
    </source>
</reference>
<evidence type="ECO:0000313" key="8">
    <source>
        <dbReference type="Proteomes" id="UP000769157"/>
    </source>
</evidence>
<dbReference type="PRINTS" id="PR00719">
    <property type="entry name" value="LMWPTPASE"/>
</dbReference>
<dbReference type="EMBL" id="JAEUBE010000366">
    <property type="protein sequence ID" value="KAH3663559.1"/>
    <property type="molecule type" value="Genomic_DNA"/>
</dbReference>
<dbReference type="InterPro" id="IPR008942">
    <property type="entry name" value="ENTH_VHS"/>
</dbReference>
<keyword evidence="2" id="KW-0378">Hydrolase</keyword>